<name>A0A4T9TGQ9_9ACTN</name>
<dbReference type="RefSeq" id="WP_136846101.1">
    <property type="nucleotide sequence ID" value="NZ_CANPEU010000019.1"/>
</dbReference>
<feature type="transmembrane region" description="Helical" evidence="1">
    <location>
        <begin position="237"/>
        <end position="259"/>
    </location>
</feature>
<reference evidence="2 3" key="1">
    <citation type="submission" date="2019-04" db="EMBL/GenBank/DDBJ databases">
        <title>Microbes associate with the intestines of laboratory mice.</title>
        <authorList>
            <person name="Navarre W."/>
            <person name="Wong E."/>
            <person name="Huang K.C."/>
            <person name="Tropini C."/>
            <person name="Ng K."/>
            <person name="Yu B."/>
        </authorList>
    </citation>
    <scope>NUCLEOTIDE SEQUENCE [LARGE SCALE GENOMIC DNA]</scope>
    <source>
        <strain evidence="2 3">NM48_B13</strain>
    </source>
</reference>
<feature type="transmembrane region" description="Helical" evidence="1">
    <location>
        <begin position="115"/>
        <end position="133"/>
    </location>
</feature>
<organism evidence="2 3">
    <name type="scientific">Parvibacter caecicola</name>
    <dbReference type="NCBI Taxonomy" id="747645"/>
    <lineage>
        <taxon>Bacteria</taxon>
        <taxon>Bacillati</taxon>
        <taxon>Actinomycetota</taxon>
        <taxon>Coriobacteriia</taxon>
        <taxon>Coriobacteriales</taxon>
        <taxon>Coriobacteriaceae</taxon>
        <taxon>Parvibacter</taxon>
    </lineage>
</organism>
<evidence type="ECO:0000313" key="2">
    <source>
        <dbReference type="EMBL" id="TJW09872.1"/>
    </source>
</evidence>
<feature type="transmembrane region" description="Helical" evidence="1">
    <location>
        <begin position="154"/>
        <end position="175"/>
    </location>
</feature>
<dbReference type="EMBL" id="SSTM01000006">
    <property type="protein sequence ID" value="TJW09872.1"/>
    <property type="molecule type" value="Genomic_DNA"/>
</dbReference>
<dbReference type="AlphaFoldDB" id="A0A4T9TGQ9"/>
<sequence length="602" mass="66244">MTGLGLKAEHFEKHGEFLTYLIKGLCLVGLLFLVARIETGLPPVAFGIVVAALSAISSIAVAYHWVVRKTHKQLMYMEGGRLARFNEGRKLCLLVSFVVSVPAVFLLMVELPKWGAVQWILALCAVGVFYLVLVAAKKFVKKELEPPFRHSKEVAITIALVGSMALLAYAAAIAFEPMQEFSSIESAFNATANPYEASPTILLAEIGEFDSFSEGLVAYGLSETAGFSFEWYLVLRAFLAALSLLGFANLLGACSIPFGELKRVFLPLEFVKNPQSHNRPVWTHVAFACLLPLVCLVGLVVGNNAVEEMERPREVSFAKEFVREQVQLASYVIDGKFYDQKTTEDLLREVEDRAVRLYDEASQNLVPLINEAFDRRVENVDSYLDWYYSLPADYERLIQFFVGSIEDGLREQLQSRINEGVDEEKLNQEMERFFSEANSIKEDLRQGLAACELHGVPDWLIGQKEELAPEVFSDILEPNERALAYKERLAAGVAAGVTGGFVSRAVVNKILARPVFQQMAAKLISALGTRGTVQLVTSAGGTAIAPGIGTAVGAIGGLVIGAAVDYVFLKVDEAQNREGYKSDIVAAIEEERTETLALFQTE</sequence>
<feature type="transmembrane region" description="Helical" evidence="1">
    <location>
        <begin position="280"/>
        <end position="301"/>
    </location>
</feature>
<accession>A0A4T9TGQ9</accession>
<keyword evidence="1" id="KW-0472">Membrane</keyword>
<gene>
    <name evidence="2" type="ORF">E5982_08485</name>
</gene>
<evidence type="ECO:0000256" key="1">
    <source>
        <dbReference type="SAM" id="Phobius"/>
    </source>
</evidence>
<protein>
    <submittedName>
        <fullName evidence="2">Uncharacterized protein</fullName>
    </submittedName>
</protein>
<feature type="transmembrane region" description="Helical" evidence="1">
    <location>
        <begin position="91"/>
        <end position="109"/>
    </location>
</feature>
<dbReference type="OrthoDB" id="3199629at2"/>
<evidence type="ECO:0000313" key="3">
    <source>
        <dbReference type="Proteomes" id="UP000309454"/>
    </source>
</evidence>
<feature type="transmembrane region" description="Helical" evidence="1">
    <location>
        <begin position="17"/>
        <end position="37"/>
    </location>
</feature>
<comment type="caution">
    <text evidence="2">The sequence shown here is derived from an EMBL/GenBank/DDBJ whole genome shotgun (WGS) entry which is preliminary data.</text>
</comment>
<keyword evidence="1" id="KW-0812">Transmembrane</keyword>
<dbReference type="Proteomes" id="UP000309454">
    <property type="component" value="Unassembled WGS sequence"/>
</dbReference>
<keyword evidence="3" id="KW-1185">Reference proteome</keyword>
<proteinExistence type="predicted"/>
<feature type="transmembrane region" description="Helical" evidence="1">
    <location>
        <begin position="43"/>
        <end position="67"/>
    </location>
</feature>
<keyword evidence="1" id="KW-1133">Transmembrane helix</keyword>